<feature type="compositionally biased region" description="Basic residues" evidence="1">
    <location>
        <begin position="575"/>
        <end position="584"/>
    </location>
</feature>
<reference evidence="3 4" key="1">
    <citation type="journal article" date="2023" name="Antonie Van Leeuwenhoek">
        <title>Mesoterricola silvestris gen. nov., sp. nov., Mesoterricola sediminis sp. nov., Geothrix oryzae sp. nov., Geothrix edaphica sp. nov., Geothrix rubra sp. nov., and Geothrix limicola sp. nov., six novel members of Acidobacteriota isolated from soils.</title>
        <authorList>
            <person name="Itoh H."/>
            <person name="Sugisawa Y."/>
            <person name="Mise K."/>
            <person name="Xu Z."/>
            <person name="Kuniyasu M."/>
            <person name="Ushijima N."/>
            <person name="Kawano K."/>
            <person name="Kobayashi E."/>
            <person name="Shiratori Y."/>
            <person name="Masuda Y."/>
            <person name="Senoo K."/>
        </authorList>
    </citation>
    <scope>NUCLEOTIDE SEQUENCE [LARGE SCALE GENOMIC DNA]</scope>
    <source>
        <strain evidence="3 4">Red804</strain>
    </source>
</reference>
<dbReference type="EMBL" id="BSDE01000009">
    <property type="protein sequence ID" value="GLH74899.1"/>
    <property type="molecule type" value="Genomic_DNA"/>
</dbReference>
<dbReference type="InterPro" id="IPR036397">
    <property type="entry name" value="RNaseH_sf"/>
</dbReference>
<evidence type="ECO:0000313" key="3">
    <source>
        <dbReference type="EMBL" id="GLH74899.1"/>
    </source>
</evidence>
<proteinExistence type="predicted"/>
<evidence type="ECO:0000256" key="1">
    <source>
        <dbReference type="SAM" id="MobiDB-lite"/>
    </source>
</evidence>
<dbReference type="SUPFAM" id="SSF53098">
    <property type="entry name" value="Ribonuclease H-like"/>
    <property type="match status" value="1"/>
</dbReference>
<name>A0ABQ5QJZ8_9BACT</name>
<evidence type="ECO:0000259" key="2">
    <source>
        <dbReference type="PROSITE" id="PS50994"/>
    </source>
</evidence>
<accession>A0ABQ5QJZ8</accession>
<dbReference type="InterPro" id="IPR012337">
    <property type="entry name" value="RNaseH-like_sf"/>
</dbReference>
<protein>
    <submittedName>
        <fullName evidence="3">Transposase</fullName>
    </submittedName>
</protein>
<comment type="caution">
    <text evidence="3">The sequence shown here is derived from an EMBL/GenBank/DDBJ whole genome shotgun (WGS) entry which is preliminary data.</text>
</comment>
<dbReference type="InterPro" id="IPR015378">
    <property type="entry name" value="Transposase-like_Mu_C"/>
</dbReference>
<dbReference type="InterPro" id="IPR001584">
    <property type="entry name" value="Integrase_cat-core"/>
</dbReference>
<dbReference type="PROSITE" id="PS50994">
    <property type="entry name" value="INTEGRASE"/>
    <property type="match status" value="1"/>
</dbReference>
<dbReference type="InterPro" id="IPR009057">
    <property type="entry name" value="Homeodomain-like_sf"/>
</dbReference>
<sequence>MSRLREHLQSIPVDPRDLLRPDITSSPSAPLMRVTRRESRSIRDILAAATPAAPEPPISALKERAWEEAVLRGQAIRDMVAAPARKDAVEEVAARYRVDVSTLYRWLSRFQEGGGRLSALAPKKCGGKSYSRLDPRVEDLVTKAVDEYFLEQPRRQVTSVWDDLDDACQAAGLEPPSINTLWNRIKRLDDHLILERRYSARVAREKLGDLPSSFKGASAPHALVQIDHTKADVLLLDEELRLPIGRPWITVVEDIYSRMILGFYVSLDPPSALSVGLAIAHAVLPKESWLAERGIDLAWACQGLLGCAYVDSGLDLNGSLMKRGCQEYGIDLQNRPLGQPDFGGHVERLIGTLMRKTHELPGTTYSNVAEKGDYDSTAQACMTLQEFEIWIAQYILGVYHNRPHRGIGRQSPRQRYESWFQEHGKNLGITGAPLPHDQHRFRLDFLPFEERTIQRSGVEMHHGISYFADVLRPFIKEKDPENPKKGRKFRFAYDPRDISIIYFWHPVSEEYVPIPWKDSSKRPLSLWERRRETQERPSEDPLAKATIRKSRTAMRNTQEGAKAATQKIRRDFARAKQHSTKNIHRQIEQDTSRFPLPTRPNTGLGEPNLQDEAAWIPVAPYSVIE</sequence>
<dbReference type="SUPFAM" id="SSF46689">
    <property type="entry name" value="Homeodomain-like"/>
    <property type="match status" value="1"/>
</dbReference>
<dbReference type="Proteomes" id="UP001165069">
    <property type="component" value="Unassembled WGS sequence"/>
</dbReference>
<feature type="region of interest" description="Disordered" evidence="1">
    <location>
        <begin position="575"/>
        <end position="609"/>
    </location>
</feature>
<dbReference type="Gene3D" id="3.30.420.10">
    <property type="entry name" value="Ribonuclease H-like superfamily/Ribonuclease H"/>
    <property type="match status" value="1"/>
</dbReference>
<dbReference type="Pfam" id="PF13551">
    <property type="entry name" value="HTH_29"/>
    <property type="match status" value="1"/>
</dbReference>
<evidence type="ECO:0000313" key="4">
    <source>
        <dbReference type="Proteomes" id="UP001165069"/>
    </source>
</evidence>
<dbReference type="Pfam" id="PF09299">
    <property type="entry name" value="Mu-transpos_C"/>
    <property type="match status" value="1"/>
</dbReference>
<keyword evidence="4" id="KW-1185">Reference proteome</keyword>
<gene>
    <name evidence="3" type="ORF">GETHLI_34010</name>
</gene>
<feature type="domain" description="Integrase catalytic" evidence="2">
    <location>
        <begin position="216"/>
        <end position="420"/>
    </location>
</feature>
<organism evidence="3 4">
    <name type="scientific">Geothrix limicola</name>
    <dbReference type="NCBI Taxonomy" id="2927978"/>
    <lineage>
        <taxon>Bacteria</taxon>
        <taxon>Pseudomonadati</taxon>
        <taxon>Acidobacteriota</taxon>
        <taxon>Holophagae</taxon>
        <taxon>Holophagales</taxon>
        <taxon>Holophagaceae</taxon>
        <taxon>Geothrix</taxon>
    </lineage>
</organism>